<evidence type="ECO:0000256" key="5">
    <source>
        <dbReference type="ARBA" id="ARBA00022989"/>
    </source>
</evidence>
<feature type="transmembrane region" description="Helical" evidence="10">
    <location>
        <begin position="526"/>
        <end position="546"/>
    </location>
</feature>
<evidence type="ECO:0000256" key="7">
    <source>
        <dbReference type="ARBA" id="ARBA00023136"/>
    </source>
</evidence>
<organism evidence="12 13">
    <name type="scientific">Rubroshorea leprosula</name>
    <dbReference type="NCBI Taxonomy" id="152421"/>
    <lineage>
        <taxon>Eukaryota</taxon>
        <taxon>Viridiplantae</taxon>
        <taxon>Streptophyta</taxon>
        <taxon>Embryophyta</taxon>
        <taxon>Tracheophyta</taxon>
        <taxon>Spermatophyta</taxon>
        <taxon>Magnoliopsida</taxon>
        <taxon>eudicotyledons</taxon>
        <taxon>Gunneridae</taxon>
        <taxon>Pentapetalae</taxon>
        <taxon>rosids</taxon>
        <taxon>malvids</taxon>
        <taxon>Malvales</taxon>
        <taxon>Dipterocarpaceae</taxon>
        <taxon>Rubroshorea</taxon>
    </lineage>
</organism>
<evidence type="ECO:0000256" key="8">
    <source>
        <dbReference type="ARBA" id="ARBA00023303"/>
    </source>
</evidence>
<keyword evidence="4 10" id="KW-0812">Transmembrane</keyword>
<accession>A0AAV5IW55</accession>
<gene>
    <name evidence="12" type="ORF">SLEP1_g15249</name>
</gene>
<feature type="transmembrane region" description="Helical" evidence="10">
    <location>
        <begin position="475"/>
        <end position="493"/>
    </location>
</feature>
<keyword evidence="13" id="KW-1185">Reference proteome</keyword>
<keyword evidence="8" id="KW-0407">Ion channel</keyword>
<feature type="domain" description="Mechanosensitive ion channel MscS" evidence="11">
    <location>
        <begin position="578"/>
        <end position="634"/>
    </location>
</feature>
<dbReference type="Gene3D" id="2.30.30.60">
    <property type="match status" value="1"/>
</dbReference>
<feature type="transmembrane region" description="Helical" evidence="10">
    <location>
        <begin position="100"/>
        <end position="119"/>
    </location>
</feature>
<dbReference type="InterPro" id="IPR016688">
    <property type="entry name" value="MscS-like_plants/fungi"/>
</dbReference>
<feature type="transmembrane region" description="Helical" evidence="10">
    <location>
        <begin position="212"/>
        <end position="232"/>
    </location>
</feature>
<dbReference type="EMBL" id="BPVZ01000019">
    <property type="protein sequence ID" value="GKV02866.1"/>
    <property type="molecule type" value="Genomic_DNA"/>
</dbReference>
<keyword evidence="5 10" id="KW-1133">Transmembrane helix</keyword>
<feature type="transmembrane region" description="Helical" evidence="10">
    <location>
        <begin position="174"/>
        <end position="200"/>
    </location>
</feature>
<evidence type="ECO:0000256" key="4">
    <source>
        <dbReference type="ARBA" id="ARBA00022692"/>
    </source>
</evidence>
<dbReference type="Pfam" id="PF00924">
    <property type="entry name" value="MS_channel_2nd"/>
    <property type="match status" value="1"/>
</dbReference>
<dbReference type="AlphaFoldDB" id="A0AAV5IW55"/>
<keyword evidence="3" id="KW-0813">Transport</keyword>
<dbReference type="GO" id="GO:0050982">
    <property type="term" value="P:detection of mechanical stimulus"/>
    <property type="evidence" value="ECO:0007669"/>
    <property type="project" value="UniProtKB-ARBA"/>
</dbReference>
<evidence type="ECO:0000313" key="13">
    <source>
        <dbReference type="Proteomes" id="UP001054252"/>
    </source>
</evidence>
<evidence type="ECO:0000256" key="6">
    <source>
        <dbReference type="ARBA" id="ARBA00023065"/>
    </source>
</evidence>
<dbReference type="Proteomes" id="UP001054252">
    <property type="component" value="Unassembled WGS sequence"/>
</dbReference>
<dbReference type="GO" id="GO:0008381">
    <property type="term" value="F:mechanosensitive monoatomic ion channel activity"/>
    <property type="evidence" value="ECO:0007669"/>
    <property type="project" value="TreeGrafter"/>
</dbReference>
<evidence type="ECO:0000259" key="11">
    <source>
        <dbReference type="Pfam" id="PF00924"/>
    </source>
</evidence>
<evidence type="ECO:0000256" key="10">
    <source>
        <dbReference type="SAM" id="Phobius"/>
    </source>
</evidence>
<dbReference type="GO" id="GO:0005886">
    <property type="term" value="C:plasma membrane"/>
    <property type="evidence" value="ECO:0007669"/>
    <property type="project" value="UniProtKB-UniRule"/>
</dbReference>
<dbReference type="PIRSF" id="PIRSF017209">
    <property type="entry name" value="Memb_At2g17000_prd"/>
    <property type="match status" value="1"/>
</dbReference>
<dbReference type="SUPFAM" id="SSF50182">
    <property type="entry name" value="Sm-like ribonucleoproteins"/>
    <property type="match status" value="1"/>
</dbReference>
<name>A0AAV5IW55_9ROSI</name>
<protein>
    <recommendedName>
        <fullName evidence="9">Mechanosensitive ion channel protein</fullName>
    </recommendedName>
</protein>
<evidence type="ECO:0000256" key="1">
    <source>
        <dbReference type="ARBA" id="ARBA00004141"/>
    </source>
</evidence>
<dbReference type="FunFam" id="2.30.30.60:FF:000003">
    <property type="entry name" value="Predicted mechanosensitive ion channel"/>
    <property type="match status" value="1"/>
</dbReference>
<dbReference type="InterPro" id="IPR023408">
    <property type="entry name" value="MscS_beta-dom_sf"/>
</dbReference>
<keyword evidence="7 9" id="KW-0472">Membrane</keyword>
<comment type="subcellular location">
    <subcellularLocation>
        <location evidence="1">Membrane</location>
        <topology evidence="1">Multi-pass membrane protein</topology>
    </subcellularLocation>
</comment>
<dbReference type="PANTHER" id="PTHR31618">
    <property type="entry name" value="MECHANOSENSITIVE ION CHANNEL PROTEIN 5"/>
    <property type="match status" value="1"/>
</dbReference>
<comment type="similarity">
    <text evidence="2 9">Belongs to the MscS (TC 1.A.23) family.</text>
</comment>
<feature type="transmembrane region" description="Helical" evidence="10">
    <location>
        <begin position="139"/>
        <end position="162"/>
    </location>
</feature>
<evidence type="ECO:0000256" key="2">
    <source>
        <dbReference type="ARBA" id="ARBA00008017"/>
    </source>
</evidence>
<comment type="caution">
    <text evidence="12">The sequence shown here is derived from an EMBL/GenBank/DDBJ whole genome shotgun (WGS) entry which is preliminary data.</text>
</comment>
<dbReference type="PANTHER" id="PTHR31618:SF1">
    <property type="entry name" value="EF-HAND DOMAIN-CONTAINING PROTEIN"/>
    <property type="match status" value="1"/>
</dbReference>
<dbReference type="GO" id="GO:0006820">
    <property type="term" value="P:monoatomic anion transport"/>
    <property type="evidence" value="ECO:0007669"/>
    <property type="project" value="TreeGrafter"/>
</dbReference>
<reference evidence="12 13" key="1">
    <citation type="journal article" date="2021" name="Commun. Biol.">
        <title>The genome of Shorea leprosula (Dipterocarpaceae) highlights the ecological relevance of drought in aseasonal tropical rainforests.</title>
        <authorList>
            <person name="Ng K.K.S."/>
            <person name="Kobayashi M.J."/>
            <person name="Fawcett J.A."/>
            <person name="Hatakeyama M."/>
            <person name="Paape T."/>
            <person name="Ng C.H."/>
            <person name="Ang C.C."/>
            <person name="Tnah L.H."/>
            <person name="Lee C.T."/>
            <person name="Nishiyama T."/>
            <person name="Sese J."/>
            <person name="O'Brien M.J."/>
            <person name="Copetti D."/>
            <person name="Mohd Noor M.I."/>
            <person name="Ong R.C."/>
            <person name="Putra M."/>
            <person name="Sireger I.Z."/>
            <person name="Indrioko S."/>
            <person name="Kosugi Y."/>
            <person name="Izuno A."/>
            <person name="Isagi Y."/>
            <person name="Lee S.L."/>
            <person name="Shimizu K.K."/>
        </authorList>
    </citation>
    <scope>NUCLEOTIDE SEQUENCE [LARGE SCALE GENOMIC DNA]</scope>
    <source>
        <strain evidence="12">214</strain>
    </source>
</reference>
<proteinExistence type="inferred from homology"/>
<dbReference type="InterPro" id="IPR010920">
    <property type="entry name" value="LSM_dom_sf"/>
</dbReference>
<feature type="transmembrane region" description="Helical" evidence="10">
    <location>
        <begin position="449"/>
        <end position="469"/>
    </location>
</feature>
<keyword evidence="6" id="KW-0406">Ion transport</keyword>
<evidence type="ECO:0000256" key="3">
    <source>
        <dbReference type="ARBA" id="ARBA00022448"/>
    </source>
</evidence>
<evidence type="ECO:0000256" key="9">
    <source>
        <dbReference type="PIRNR" id="PIRNR017209"/>
    </source>
</evidence>
<evidence type="ECO:0000313" key="12">
    <source>
        <dbReference type="EMBL" id="GKV02866.1"/>
    </source>
</evidence>
<sequence>MESSDISVEIDELPLQNPTLESLAKKDTGDNNEVVRCSSNASLQHPQRPFQRQNSLLKVKTKSRLMDHTVGKFGDEEEEEDQLVEEDLPQGMKKERKSQWVLLQWMGFILITLALISTLTLPSLRKNTLWILDLWKWEILVLVVISGRLISGWIVRIIVFFIEKNFLLRKRVLYFVYALRNIVQNSLWMVMIFIVWQYLFDKKVVKETDGKIVRLVTKVLVCVVVSLMFWLVKTLLVKVLASSFHKSTYFDRILDSLFNQYVIEALPGPPKNQKIEEEGKGIVGSGKMRKCPQDKTSTLFCSTSRKGHKKSWGISIDELHQMNPKNISAWNMQRLMNIIQHGPLSTLDKQIEDSKSTEIKTENEAKNAAKMIFDNVAKPGFGHIDLEDIERFMGEDEAVKTMSLFEKGSESKKISKSAMKNWVVNAFRERRALSLTLNDTKRALEKLHWVVNVFVIIIIAVISLLMLGITTEEVLLVASTQVLLLAFIFRDTLKPIIQSIVNAFREWRALSLTLNDTKKAIERLHWVVNVFVIIIIVVISLLMLGITTEEVLLVASTQVLLLAFIFRDTLKPIIQSIVFIFITHPFDVGDRCQIDGVQMVVEEIGILNTIFLGHDNEKIMIPNSVLASKAICNFYLSPDMGDEIEFCVHIATPVEKIDLMKQKILSSIKNNKKHWYPETKMVCMDIEDLNKRRFNVSLKHKMNYQNIEERENRRSHLLDEITNILMELEIIQLP</sequence>
<dbReference type="InterPro" id="IPR006685">
    <property type="entry name" value="MscS_channel_2nd"/>
</dbReference>